<dbReference type="RefSeq" id="WP_173559374.1">
    <property type="nucleotide sequence ID" value="NZ_JAPIUZ010000001.1"/>
</dbReference>
<gene>
    <name evidence="2" type="ORF">OQ497_00935</name>
</gene>
<reference evidence="2 3" key="1">
    <citation type="submission" date="2022-11" db="EMBL/GenBank/DDBJ databases">
        <title>Genome sequencing of Acetobacter type strain.</title>
        <authorList>
            <person name="Heo J."/>
            <person name="Lee D."/>
            <person name="Han B.-H."/>
            <person name="Hong S.-B."/>
            <person name="Kwon S.-W."/>
        </authorList>
    </citation>
    <scope>NUCLEOTIDE SEQUENCE [LARGE SCALE GENOMIC DNA]</scope>
    <source>
        <strain evidence="2 3">KACC 21253</strain>
    </source>
</reference>
<keyword evidence="1" id="KW-0812">Transmembrane</keyword>
<keyword evidence="3" id="KW-1185">Reference proteome</keyword>
<organism evidence="2 3">
    <name type="scientific">Acetobacter thailandicus</name>
    <dbReference type="NCBI Taxonomy" id="1502842"/>
    <lineage>
        <taxon>Bacteria</taxon>
        <taxon>Pseudomonadati</taxon>
        <taxon>Pseudomonadota</taxon>
        <taxon>Alphaproteobacteria</taxon>
        <taxon>Acetobacterales</taxon>
        <taxon>Acetobacteraceae</taxon>
        <taxon>Acetobacter</taxon>
    </lineage>
</organism>
<proteinExistence type="predicted"/>
<protein>
    <submittedName>
        <fullName evidence="2">Uncharacterized protein</fullName>
    </submittedName>
</protein>
<comment type="caution">
    <text evidence="2">The sequence shown here is derived from an EMBL/GenBank/DDBJ whole genome shotgun (WGS) entry which is preliminary data.</text>
</comment>
<feature type="transmembrane region" description="Helical" evidence="1">
    <location>
        <begin position="23"/>
        <end position="48"/>
    </location>
</feature>
<sequence>MEDQTDFDEDDVDLAMTEEGESLMSVLMLPVCLLLGVALAAVVTSWWFT</sequence>
<keyword evidence="1" id="KW-1133">Transmembrane helix</keyword>
<keyword evidence="1" id="KW-0472">Membrane</keyword>
<evidence type="ECO:0000313" key="3">
    <source>
        <dbReference type="Proteomes" id="UP001301152"/>
    </source>
</evidence>
<dbReference type="EMBL" id="JAPIUZ010000001">
    <property type="protein sequence ID" value="MCX2562534.1"/>
    <property type="molecule type" value="Genomic_DNA"/>
</dbReference>
<dbReference type="Proteomes" id="UP001301152">
    <property type="component" value="Unassembled WGS sequence"/>
</dbReference>
<name>A0ABT3QB74_9PROT</name>
<accession>A0ABT3QB74</accession>
<evidence type="ECO:0000256" key="1">
    <source>
        <dbReference type="SAM" id="Phobius"/>
    </source>
</evidence>
<evidence type="ECO:0000313" key="2">
    <source>
        <dbReference type="EMBL" id="MCX2562534.1"/>
    </source>
</evidence>